<dbReference type="AlphaFoldDB" id="A0A6I8TWD3"/>
<dbReference type="InterPro" id="IPR016024">
    <property type="entry name" value="ARM-type_fold"/>
</dbReference>
<dbReference type="GO" id="GO:0031369">
    <property type="term" value="F:translation initiation factor binding"/>
    <property type="evidence" value="ECO:0007669"/>
    <property type="project" value="InterPro"/>
</dbReference>
<dbReference type="PANTHER" id="PTHR45887:SF1">
    <property type="entry name" value="TRANSLATION INITIATION FACTOR EIF-2B SUBUNIT EPSILON"/>
    <property type="match status" value="1"/>
</dbReference>
<dbReference type="Gene3D" id="1.25.40.180">
    <property type="match status" value="1"/>
</dbReference>
<feature type="region of interest" description="Disordered" evidence="7">
    <location>
        <begin position="417"/>
        <end position="458"/>
    </location>
</feature>
<proteinExistence type="inferred from homology"/>
<dbReference type="InterPro" id="IPR035543">
    <property type="entry name" value="eIF-2B_epsilon_N"/>
</dbReference>
<evidence type="ECO:0000256" key="2">
    <source>
        <dbReference type="ARBA" id="ARBA00007878"/>
    </source>
</evidence>
<evidence type="ECO:0000313" key="8">
    <source>
        <dbReference type="EnsemblMetazoa" id="AAEL019735-PA"/>
    </source>
</evidence>
<dbReference type="InterPro" id="IPR018357">
    <property type="entry name" value="Hexapep_transf_CS"/>
</dbReference>
<dbReference type="InParanoid" id="A0A6I8TWD3"/>
<dbReference type="Pfam" id="PF00483">
    <property type="entry name" value="NTP_transferase"/>
    <property type="match status" value="1"/>
</dbReference>
<dbReference type="Pfam" id="PF25084">
    <property type="entry name" value="LbH_EIF2B"/>
    <property type="match status" value="1"/>
</dbReference>
<comment type="similarity">
    <text evidence="2">Belongs to the eIF-2B gamma/epsilon subunits family.</text>
</comment>
<evidence type="ECO:0000256" key="7">
    <source>
        <dbReference type="SAM" id="MobiDB-lite"/>
    </source>
</evidence>
<dbReference type="SUPFAM" id="SSF48371">
    <property type="entry name" value="ARM repeat"/>
    <property type="match status" value="1"/>
</dbReference>
<dbReference type="GO" id="GO:0003743">
    <property type="term" value="F:translation initiation factor activity"/>
    <property type="evidence" value="ECO:0007669"/>
    <property type="project" value="TreeGrafter"/>
</dbReference>
<dbReference type="Proteomes" id="UP000008820">
    <property type="component" value="Chromosome 1"/>
</dbReference>
<protein>
    <recommendedName>
        <fullName evidence="4">Translation initiation factor eIF2B subunit epsilon</fullName>
    </recommendedName>
    <alternativeName>
        <fullName evidence="5">eIF2B GDP-GTP exchange factor subunit epsilon</fullName>
    </alternativeName>
</protein>
<dbReference type="GO" id="GO:0016740">
    <property type="term" value="F:transferase activity"/>
    <property type="evidence" value="ECO:0007669"/>
    <property type="project" value="InterPro"/>
</dbReference>
<dbReference type="GO" id="GO:0005085">
    <property type="term" value="F:guanyl-nucleotide exchange factor activity"/>
    <property type="evidence" value="ECO:0007669"/>
    <property type="project" value="InterPro"/>
</dbReference>
<dbReference type="GO" id="GO:0005851">
    <property type="term" value="C:eukaryotic translation initiation factor 2B complex"/>
    <property type="evidence" value="ECO:0007669"/>
    <property type="project" value="TreeGrafter"/>
</dbReference>
<keyword evidence="9" id="KW-1185">Reference proteome</keyword>
<evidence type="ECO:0000256" key="4">
    <source>
        <dbReference type="ARBA" id="ARBA00044144"/>
    </source>
</evidence>
<reference evidence="8" key="2">
    <citation type="submission" date="2020-05" db="UniProtKB">
        <authorList>
            <consortium name="EnsemblMetazoa"/>
        </authorList>
    </citation>
    <scope>IDENTIFICATION</scope>
    <source>
        <strain evidence="8">LVP_AGWG</strain>
    </source>
</reference>
<dbReference type="CDD" id="cd11558">
    <property type="entry name" value="W2_eIF2B_epsilon"/>
    <property type="match status" value="1"/>
</dbReference>
<evidence type="ECO:0000256" key="1">
    <source>
        <dbReference type="ARBA" id="ARBA00004514"/>
    </source>
</evidence>
<dbReference type="InterPro" id="IPR044123">
    <property type="entry name" value="W2_eIF2B_epsilon"/>
</dbReference>
<dbReference type="FunFam" id="1.25.40.180:FF:000022">
    <property type="entry name" value="Translation initiation factor eIF-2B epsilon subunit"/>
    <property type="match status" value="1"/>
</dbReference>
<dbReference type="PROSITE" id="PS00101">
    <property type="entry name" value="HEXAPEP_TRANSFERASES"/>
    <property type="match status" value="1"/>
</dbReference>
<dbReference type="Pfam" id="PF02020">
    <property type="entry name" value="W2"/>
    <property type="match status" value="1"/>
</dbReference>
<evidence type="ECO:0000256" key="3">
    <source>
        <dbReference type="ARBA" id="ARBA00022490"/>
    </source>
</evidence>
<feature type="compositionally biased region" description="Acidic residues" evidence="7">
    <location>
        <begin position="441"/>
        <end position="457"/>
    </location>
</feature>
<keyword evidence="3" id="KW-0963">Cytoplasm</keyword>
<dbReference type="EnsemblMetazoa" id="AAEL019735-RA">
    <property type="protein sequence ID" value="AAEL019735-PA"/>
    <property type="gene ID" value="AAEL019735"/>
</dbReference>
<dbReference type="InterPro" id="IPR051956">
    <property type="entry name" value="eIF2B_epsilon"/>
</dbReference>
<dbReference type="CDD" id="cd04197">
    <property type="entry name" value="eIF-2B_epsilon_N"/>
    <property type="match status" value="1"/>
</dbReference>
<organism evidence="8 9">
    <name type="scientific">Aedes aegypti</name>
    <name type="common">Yellowfever mosquito</name>
    <name type="synonym">Culex aegypti</name>
    <dbReference type="NCBI Taxonomy" id="7159"/>
    <lineage>
        <taxon>Eukaryota</taxon>
        <taxon>Metazoa</taxon>
        <taxon>Ecdysozoa</taxon>
        <taxon>Arthropoda</taxon>
        <taxon>Hexapoda</taxon>
        <taxon>Insecta</taxon>
        <taxon>Pterygota</taxon>
        <taxon>Neoptera</taxon>
        <taxon>Endopterygota</taxon>
        <taxon>Diptera</taxon>
        <taxon>Nematocera</taxon>
        <taxon>Culicoidea</taxon>
        <taxon>Culicidae</taxon>
        <taxon>Culicinae</taxon>
        <taxon>Aedini</taxon>
        <taxon>Aedes</taxon>
        <taxon>Stegomyia</taxon>
    </lineage>
</organism>
<dbReference type="FunCoup" id="A0A6I8TWD3">
    <property type="interactions" value="2290"/>
</dbReference>
<dbReference type="InterPro" id="IPR029044">
    <property type="entry name" value="Nucleotide-diphossugar_trans"/>
</dbReference>
<dbReference type="GO" id="GO:0005829">
    <property type="term" value="C:cytosol"/>
    <property type="evidence" value="ECO:0007669"/>
    <property type="project" value="UniProtKB-SubCell"/>
</dbReference>
<reference evidence="8 9" key="1">
    <citation type="submission" date="2017-06" db="EMBL/GenBank/DDBJ databases">
        <title>Aedes aegypti genome working group (AGWG) sequencing and assembly.</title>
        <authorList>
            <consortium name="Aedes aegypti Genome Working Group (AGWG)"/>
            <person name="Matthews B.J."/>
        </authorList>
    </citation>
    <scope>NUCLEOTIDE SEQUENCE [LARGE SCALE GENOMIC DNA]</scope>
    <source>
        <strain evidence="8 9">LVP_AGWG</strain>
    </source>
</reference>
<dbReference type="Gene3D" id="3.90.550.10">
    <property type="entry name" value="Spore Coat Polysaccharide Biosynthesis Protein SpsA, Chain A"/>
    <property type="match status" value="1"/>
</dbReference>
<comment type="subunit">
    <text evidence="6">Component of the translation initiation factor 2B (eIF2B) complex which is a heterodecamer of two sets of five different subunits: alpha, beta, gamma, delta and epsilon. Subunits alpha, beta and delta comprise a regulatory subcomplex and subunits epsilon and gamma comprise a catalytic subcomplex. Within the complex, the hexameric regulatory complex resides at the center, with the two heterodimeric catalytic subcomplexes bound on opposite sides.</text>
</comment>
<dbReference type="PROSITE" id="PS51363">
    <property type="entry name" value="W2"/>
    <property type="match status" value="1"/>
</dbReference>
<accession>A0A6I8TWD3</accession>
<dbReference type="OrthoDB" id="424572at2759"/>
<dbReference type="Gene3D" id="2.160.10.10">
    <property type="entry name" value="Hexapeptide repeat proteins"/>
    <property type="match status" value="1"/>
</dbReference>
<dbReference type="PANTHER" id="PTHR45887">
    <property type="entry name" value="TRANSLATION INITIATION FACTOR EIF-2B SUBUNIT EPSILON"/>
    <property type="match status" value="1"/>
</dbReference>
<evidence type="ECO:0000313" key="9">
    <source>
        <dbReference type="Proteomes" id="UP000008820"/>
    </source>
</evidence>
<dbReference type="SMART" id="SM00515">
    <property type="entry name" value="eIF5C"/>
    <property type="match status" value="1"/>
</dbReference>
<dbReference type="FunFam" id="3.90.550.10:FF:000066">
    <property type="entry name" value="Translation initiation factor eIF-2B subunit epsilon"/>
    <property type="match status" value="1"/>
</dbReference>
<dbReference type="InterPro" id="IPR056764">
    <property type="entry name" value="LbH_EIF2B3/5"/>
</dbReference>
<gene>
    <name evidence="8" type="primary">5566769</name>
</gene>
<evidence type="ECO:0000256" key="6">
    <source>
        <dbReference type="ARBA" id="ARBA00046432"/>
    </source>
</evidence>
<sequence>MNRLEEKEPVQAILIGDGFNDCFIPFTARKPLSLLPLVNVPLLDYSLESLNRSGVEEVILFCSNHVDQVKAHVKARQSAGCSWSIGMSVTIVSSEGCRCMGDALRDLDAKGLMRGNFLLMGVDTVTNANLAAILEEHKRTAKADKGTAMTVVFKEGVPQQRTGNEVMIAMDKNSKRLLFHQRLKPLHKERNFVIPLEILTQNKDVTLQHGLVDPQIAVCSNTALPLFSDNFDFLTRDDFVRGLLINEEILASTIYVSLLPSEEYGLKVNNWQSYQIVSKDVTNRYVYPLVPDMGVCGNVLRYSFCRNNIYRHRNIRLARGSVLKADVVIGKGSEVAENTVVENSVLGGGCKIGKDCRINNCYLMDGVEIGDGCVLDHCIVGDRVRVGANSELNNGCVLGEEVELAKGTKLSKVTLQASNPEDEWTEGSKKFGERAYTVPDANDENEDMPDSDGEDDQNTFNHAMRLCRLERKQAPSVYSSSSEEGESRAMSPVQEDANIFLTEVLESLKRGYSEKSNPDYLILEINSSRYAYNMSLSEVNFYVVKAILQLLVLQENAAKNVVATMNQLLAYFGSVFKNYIRGHDAMMDCLKALEETSEQEDLIGGKIAQLVHYLYEKDYVTEEVILKWYNELDDEDGATVKKSLAKLVDWLMQSSEEEEDDDDDDD</sequence>
<dbReference type="SUPFAM" id="SSF53448">
    <property type="entry name" value="Nucleotide-diphospho-sugar transferases"/>
    <property type="match status" value="1"/>
</dbReference>
<evidence type="ECO:0000256" key="5">
    <source>
        <dbReference type="ARBA" id="ARBA00044345"/>
    </source>
</evidence>
<dbReference type="InterPro" id="IPR005835">
    <property type="entry name" value="NTP_transferase_dom"/>
</dbReference>
<dbReference type="InterPro" id="IPR003307">
    <property type="entry name" value="W2_domain"/>
</dbReference>
<name>A0A6I8TWD3_AEDAE</name>
<comment type="subcellular location">
    <subcellularLocation>
        <location evidence="1">Cytoplasm</location>
        <location evidence="1">Cytosol</location>
    </subcellularLocation>
</comment>